<dbReference type="PANTHER" id="PTHR22893:SF91">
    <property type="entry name" value="NADPH DEHYDROGENASE 2-RELATED"/>
    <property type="match status" value="1"/>
</dbReference>
<gene>
    <name evidence="2" type="ORF">BS47DRAFT_1340626</name>
</gene>
<dbReference type="Gene3D" id="3.20.20.70">
    <property type="entry name" value="Aldolase class I"/>
    <property type="match status" value="1"/>
</dbReference>
<dbReference type="Proteomes" id="UP000886523">
    <property type="component" value="Unassembled WGS sequence"/>
</dbReference>
<dbReference type="GO" id="GO:0016491">
    <property type="term" value="F:oxidoreductase activity"/>
    <property type="evidence" value="ECO:0007669"/>
    <property type="project" value="InterPro"/>
</dbReference>
<keyword evidence="3" id="KW-1185">Reference proteome</keyword>
<dbReference type="InterPro" id="IPR013785">
    <property type="entry name" value="Aldolase_TIM"/>
</dbReference>
<comment type="caution">
    <text evidence="2">The sequence shown here is derived from an EMBL/GenBank/DDBJ whole genome shotgun (WGS) entry which is preliminary data.</text>
</comment>
<name>A0A9P6B4D0_9AGAM</name>
<dbReference type="EMBL" id="MU128937">
    <property type="protein sequence ID" value="KAF9516735.1"/>
    <property type="molecule type" value="Genomic_DNA"/>
</dbReference>
<dbReference type="AlphaFoldDB" id="A0A9P6B4D0"/>
<dbReference type="InterPro" id="IPR045247">
    <property type="entry name" value="Oye-like"/>
</dbReference>
<evidence type="ECO:0000313" key="3">
    <source>
        <dbReference type="Proteomes" id="UP000886523"/>
    </source>
</evidence>
<dbReference type="GO" id="GO:0010181">
    <property type="term" value="F:FMN binding"/>
    <property type="evidence" value="ECO:0007669"/>
    <property type="project" value="InterPro"/>
</dbReference>
<dbReference type="OrthoDB" id="276546at2759"/>
<sequence>MYDCKIVKTVHANKSFIFNQLFAEGRIADPIELAKTGHVVVSAGTVPLSGQPEPHMLTIAELNKYKGFFVAAAKASISIGFDGVELHYANGYLMNQFLERASNNRTDNYGGSLENMARFPLEVIDAISEEIGEDRLAVRISPWDDFQEMGRGADNDTYKYFIKTLAERHPNLAYLHAIESRVLNSYDRDQDEVSGGEMNNDEFLALWSPRPYISAGGHTRESGIELAERHDNVLVAYGRHFLANPDLPIRLKKDIKLNPYERNTFYSGGVDGYITYPFADDGPEYQATK</sequence>
<accession>A0A9P6B4D0</accession>
<dbReference type="PANTHER" id="PTHR22893">
    <property type="entry name" value="NADH OXIDOREDUCTASE-RELATED"/>
    <property type="match status" value="1"/>
</dbReference>
<dbReference type="InterPro" id="IPR001155">
    <property type="entry name" value="OxRdtase_FMN_N"/>
</dbReference>
<feature type="domain" description="NADH:flavin oxidoreductase/NADH oxidase N-terminal" evidence="1">
    <location>
        <begin position="5"/>
        <end position="258"/>
    </location>
</feature>
<proteinExistence type="predicted"/>
<dbReference type="Pfam" id="PF00724">
    <property type="entry name" value="Oxidored_FMN"/>
    <property type="match status" value="1"/>
</dbReference>
<protein>
    <recommendedName>
        <fullName evidence="1">NADH:flavin oxidoreductase/NADH oxidase N-terminal domain-containing protein</fullName>
    </recommendedName>
</protein>
<evidence type="ECO:0000313" key="2">
    <source>
        <dbReference type="EMBL" id="KAF9516735.1"/>
    </source>
</evidence>
<dbReference type="SUPFAM" id="SSF51395">
    <property type="entry name" value="FMN-linked oxidoreductases"/>
    <property type="match status" value="1"/>
</dbReference>
<organism evidence="2 3">
    <name type="scientific">Hydnum rufescens UP504</name>
    <dbReference type="NCBI Taxonomy" id="1448309"/>
    <lineage>
        <taxon>Eukaryota</taxon>
        <taxon>Fungi</taxon>
        <taxon>Dikarya</taxon>
        <taxon>Basidiomycota</taxon>
        <taxon>Agaricomycotina</taxon>
        <taxon>Agaricomycetes</taxon>
        <taxon>Cantharellales</taxon>
        <taxon>Hydnaceae</taxon>
        <taxon>Hydnum</taxon>
    </lineage>
</organism>
<reference evidence="2" key="1">
    <citation type="journal article" date="2020" name="Nat. Commun.">
        <title>Large-scale genome sequencing of mycorrhizal fungi provides insights into the early evolution of symbiotic traits.</title>
        <authorList>
            <person name="Miyauchi S."/>
            <person name="Kiss E."/>
            <person name="Kuo A."/>
            <person name="Drula E."/>
            <person name="Kohler A."/>
            <person name="Sanchez-Garcia M."/>
            <person name="Morin E."/>
            <person name="Andreopoulos B."/>
            <person name="Barry K.W."/>
            <person name="Bonito G."/>
            <person name="Buee M."/>
            <person name="Carver A."/>
            <person name="Chen C."/>
            <person name="Cichocki N."/>
            <person name="Clum A."/>
            <person name="Culley D."/>
            <person name="Crous P.W."/>
            <person name="Fauchery L."/>
            <person name="Girlanda M."/>
            <person name="Hayes R.D."/>
            <person name="Keri Z."/>
            <person name="LaButti K."/>
            <person name="Lipzen A."/>
            <person name="Lombard V."/>
            <person name="Magnuson J."/>
            <person name="Maillard F."/>
            <person name="Murat C."/>
            <person name="Nolan M."/>
            <person name="Ohm R.A."/>
            <person name="Pangilinan J."/>
            <person name="Pereira M.F."/>
            <person name="Perotto S."/>
            <person name="Peter M."/>
            <person name="Pfister S."/>
            <person name="Riley R."/>
            <person name="Sitrit Y."/>
            <person name="Stielow J.B."/>
            <person name="Szollosi G."/>
            <person name="Zifcakova L."/>
            <person name="Stursova M."/>
            <person name="Spatafora J.W."/>
            <person name="Tedersoo L."/>
            <person name="Vaario L.M."/>
            <person name="Yamada A."/>
            <person name="Yan M."/>
            <person name="Wang P."/>
            <person name="Xu J."/>
            <person name="Bruns T."/>
            <person name="Baldrian P."/>
            <person name="Vilgalys R."/>
            <person name="Dunand C."/>
            <person name="Henrissat B."/>
            <person name="Grigoriev I.V."/>
            <person name="Hibbett D."/>
            <person name="Nagy L.G."/>
            <person name="Martin F.M."/>
        </authorList>
    </citation>
    <scope>NUCLEOTIDE SEQUENCE</scope>
    <source>
        <strain evidence="2">UP504</strain>
    </source>
</reference>
<evidence type="ECO:0000259" key="1">
    <source>
        <dbReference type="Pfam" id="PF00724"/>
    </source>
</evidence>